<sequence>MFNAMMDPDMIRIAQEQMSRMSPDELARIQQQMMSNPELMRMASESMNNMRPEDLKNAAEQLKYARPEEMAEIGEKMANASPEEISSMRARVDSQMAYEINGAEMLKKQGNELHNQGRYKEASNKYLLAKRNLKGLPSSKSRALLLACSLNLMSCYLKTRQYDECIKEGSEVLAYDAKNVKALYRKGQAYREQGQLEDALLDLSKAHEVSPDDETIAEVFRDVEERLVKEGRHQARKGLVIEEITDEVETASSVNQKSSLRENAQAQESIDISTNERGDSNGGLTTNSDHFQAVSDDPEAIRSFQNFVSGADPETLAAFSGDKARDISPEMFKTASNMISKMSPEELQKMLQMASSFQGQNLHPTGDPSRPGLFPPNITPDMLKAASNMMSKMPSEELQKMYEMSSSLKRKDAVPTPATLDSNRLSSDNGLRSSETREKILVNGNDAGETSSSRTSLSNRSSAPEPSFPSSNFDLQEQMRNQMKDPAMRQMFTSMMKNMSPETMASMSEQFGMKLSKEDAAKAQQAMSSLSPEHLDKMMCWMDRIQRGVEGTRKAKNWLLGRQGLILAICMLILAIILHRLGFIGN</sequence>
<name>A0A7J7DF03_TRIWF</name>
<feature type="compositionally biased region" description="Polar residues" evidence="2">
    <location>
        <begin position="419"/>
        <end position="433"/>
    </location>
</feature>
<evidence type="ECO:0000256" key="2">
    <source>
        <dbReference type="SAM" id="MobiDB-lite"/>
    </source>
</evidence>
<dbReference type="Gene3D" id="1.25.40.10">
    <property type="entry name" value="Tetratricopeptide repeat domain"/>
    <property type="match status" value="1"/>
</dbReference>
<keyword evidence="1" id="KW-0802">TPR repeat</keyword>
<dbReference type="SMART" id="SM00028">
    <property type="entry name" value="TPR"/>
    <property type="match status" value="3"/>
</dbReference>
<feature type="region of interest" description="Disordered" evidence="2">
    <location>
        <begin position="399"/>
        <end position="473"/>
    </location>
</feature>
<feature type="compositionally biased region" description="Polar residues" evidence="2">
    <location>
        <begin position="250"/>
        <end position="273"/>
    </location>
</feature>
<dbReference type="Pfam" id="PF00515">
    <property type="entry name" value="TPR_1"/>
    <property type="match status" value="1"/>
</dbReference>
<dbReference type="InterPro" id="IPR011990">
    <property type="entry name" value="TPR-like_helical_dom_sf"/>
</dbReference>
<evidence type="ECO:0000256" key="1">
    <source>
        <dbReference type="PROSITE-ProRule" id="PRU00339"/>
    </source>
</evidence>
<comment type="caution">
    <text evidence="4">The sequence shown here is derived from an EMBL/GenBank/DDBJ whole genome shotgun (WGS) entry which is preliminary data.</text>
</comment>
<feature type="region of interest" description="Disordered" evidence="2">
    <location>
        <begin position="248"/>
        <end position="291"/>
    </location>
</feature>
<keyword evidence="5" id="KW-1185">Reference proteome</keyword>
<dbReference type="AlphaFoldDB" id="A0A7J7DF03"/>
<dbReference type="SUPFAM" id="SSF48452">
    <property type="entry name" value="TPR-like"/>
    <property type="match status" value="1"/>
</dbReference>
<dbReference type="InParanoid" id="A0A7J7DF03"/>
<organism evidence="4 5">
    <name type="scientific">Tripterygium wilfordii</name>
    <name type="common">Thunder God vine</name>
    <dbReference type="NCBI Taxonomy" id="458696"/>
    <lineage>
        <taxon>Eukaryota</taxon>
        <taxon>Viridiplantae</taxon>
        <taxon>Streptophyta</taxon>
        <taxon>Embryophyta</taxon>
        <taxon>Tracheophyta</taxon>
        <taxon>Spermatophyta</taxon>
        <taxon>Magnoliopsida</taxon>
        <taxon>eudicotyledons</taxon>
        <taxon>Gunneridae</taxon>
        <taxon>Pentapetalae</taxon>
        <taxon>rosids</taxon>
        <taxon>fabids</taxon>
        <taxon>Celastrales</taxon>
        <taxon>Celastraceae</taxon>
        <taxon>Tripterygium</taxon>
    </lineage>
</organism>
<feature type="region of interest" description="Disordered" evidence="2">
    <location>
        <begin position="358"/>
        <end position="381"/>
    </location>
</feature>
<keyword evidence="3" id="KW-1133">Transmembrane helix</keyword>
<keyword evidence="3" id="KW-0472">Membrane</keyword>
<dbReference type="PROSITE" id="PS50005">
    <property type="entry name" value="TPR"/>
    <property type="match status" value="1"/>
</dbReference>
<dbReference type="OrthoDB" id="245563at2759"/>
<dbReference type="PANTHER" id="PTHR48433:SF1">
    <property type="entry name" value="OUTER ENVELOPE PROTEIN 61-LIKE"/>
    <property type="match status" value="1"/>
</dbReference>
<keyword evidence="3" id="KW-0812">Transmembrane</keyword>
<protein>
    <submittedName>
        <fullName evidence="4">Putative fk506 binding protein</fullName>
    </submittedName>
</protein>
<dbReference type="PANTHER" id="PTHR48433">
    <property type="entry name" value="OUTER ENVELOPE PROTEIN 61-LIKE"/>
    <property type="match status" value="1"/>
</dbReference>
<evidence type="ECO:0000256" key="3">
    <source>
        <dbReference type="SAM" id="Phobius"/>
    </source>
</evidence>
<reference evidence="4 5" key="1">
    <citation type="journal article" date="2020" name="Nat. Commun.">
        <title>Genome of Tripterygium wilfordii and identification of cytochrome P450 involved in triptolide biosynthesis.</title>
        <authorList>
            <person name="Tu L."/>
            <person name="Su P."/>
            <person name="Zhang Z."/>
            <person name="Gao L."/>
            <person name="Wang J."/>
            <person name="Hu T."/>
            <person name="Zhou J."/>
            <person name="Zhang Y."/>
            <person name="Zhao Y."/>
            <person name="Liu Y."/>
            <person name="Song Y."/>
            <person name="Tong Y."/>
            <person name="Lu Y."/>
            <person name="Yang J."/>
            <person name="Xu C."/>
            <person name="Jia M."/>
            <person name="Peters R.J."/>
            <person name="Huang L."/>
            <person name="Gao W."/>
        </authorList>
    </citation>
    <scope>NUCLEOTIDE SEQUENCE [LARGE SCALE GENOMIC DNA]</scope>
    <source>
        <strain evidence="5">cv. XIE 37</strain>
        <tissue evidence="4">Leaf</tissue>
    </source>
</reference>
<dbReference type="EMBL" id="JAAARO010000007">
    <property type="protein sequence ID" value="KAF5744937.1"/>
    <property type="molecule type" value="Genomic_DNA"/>
</dbReference>
<gene>
    <name evidence="4" type="ORF">HS088_TW07G00518</name>
</gene>
<dbReference type="FunCoup" id="A0A7J7DF03">
    <property type="interactions" value="3644"/>
</dbReference>
<evidence type="ECO:0000313" key="5">
    <source>
        <dbReference type="Proteomes" id="UP000593562"/>
    </source>
</evidence>
<dbReference type="Proteomes" id="UP000593562">
    <property type="component" value="Unassembled WGS sequence"/>
</dbReference>
<dbReference type="InterPro" id="IPR019734">
    <property type="entry name" value="TPR_rpt"/>
</dbReference>
<evidence type="ECO:0000313" key="4">
    <source>
        <dbReference type="EMBL" id="KAF5744937.1"/>
    </source>
</evidence>
<accession>A0A7J7DF03</accession>
<feature type="transmembrane region" description="Helical" evidence="3">
    <location>
        <begin position="564"/>
        <end position="583"/>
    </location>
</feature>
<proteinExistence type="predicted"/>
<feature type="compositionally biased region" description="Low complexity" evidence="2">
    <location>
        <begin position="450"/>
        <end position="462"/>
    </location>
</feature>
<feature type="repeat" description="TPR" evidence="1">
    <location>
        <begin position="180"/>
        <end position="213"/>
    </location>
</feature>
<dbReference type="InterPro" id="IPR053319">
    <property type="entry name" value="OEP61"/>
</dbReference>